<evidence type="ECO:0000313" key="2">
    <source>
        <dbReference type="EMBL" id="QTX33664.1"/>
    </source>
</evidence>
<evidence type="ECO:0000259" key="1">
    <source>
        <dbReference type="SMART" id="SM01078"/>
    </source>
</evidence>
<dbReference type="InterPro" id="IPR014925">
    <property type="entry name" value="CGGC_dom"/>
</dbReference>
<dbReference type="Pfam" id="PF08821">
    <property type="entry name" value="CGGC"/>
    <property type="match status" value="1"/>
</dbReference>
<evidence type="ECO:0000313" key="3">
    <source>
        <dbReference type="Proteomes" id="UP000671879"/>
    </source>
</evidence>
<keyword evidence="3" id="KW-1185">Reference proteome</keyword>
<dbReference type="Proteomes" id="UP000671879">
    <property type="component" value="Chromosome"/>
</dbReference>
<sequence length="151" mass="16809">MPTGGFLVTSLIVIIQCQIAHNRCSGFACSHSFYERTGRFVDYPQGLRYLSFTCGGCCGKSVAAKMEHLARKLREKTDVGVDDVVVHLASCMVTDNHHYDRCPHVDYIKAILAKKGFRNVVEGSFISRTSTELRHRGVYCDYVDGPSAEGR</sequence>
<name>A0A9Q7AIX3_9BACT</name>
<dbReference type="AlphaFoldDB" id="A0A9Q7AIX3"/>
<accession>A0A9Q7AIX3</accession>
<proteinExistence type="predicted"/>
<dbReference type="EMBL" id="CP072943">
    <property type="protein sequence ID" value="QTX33664.1"/>
    <property type="molecule type" value="Genomic_DNA"/>
</dbReference>
<dbReference type="SMART" id="SM01078">
    <property type="entry name" value="CGGC"/>
    <property type="match status" value="1"/>
</dbReference>
<dbReference type="KEGG" id="aram:KAR29_03645"/>
<gene>
    <name evidence="2" type="ORF">KAR29_03645</name>
</gene>
<reference evidence="3" key="1">
    <citation type="submission" date="2021-04" db="EMBL/GenBank/DDBJ databases">
        <title>A novel Synergistetes isolate from a pyrite-forming mixed culture.</title>
        <authorList>
            <person name="Bunk B."/>
            <person name="Sproer C."/>
            <person name="Spring S."/>
            <person name="Pester M."/>
        </authorList>
    </citation>
    <scope>NUCLEOTIDE SEQUENCE [LARGE SCALE GENOMIC DNA]</scope>
    <source>
        <strain evidence="3">J.5.4.2-T.3.5.2</strain>
    </source>
</reference>
<organism evidence="2 3">
    <name type="scientific">Aminithiophilus ramosus</name>
    <dbReference type="NCBI Taxonomy" id="3029084"/>
    <lineage>
        <taxon>Bacteria</taxon>
        <taxon>Thermotogati</taxon>
        <taxon>Synergistota</taxon>
        <taxon>Synergistia</taxon>
        <taxon>Synergistales</taxon>
        <taxon>Aminithiophilaceae</taxon>
        <taxon>Aminithiophilus</taxon>
    </lineage>
</organism>
<feature type="domain" description="CGGC" evidence="1">
    <location>
        <begin position="11"/>
        <end position="125"/>
    </location>
</feature>
<protein>
    <submittedName>
        <fullName evidence="2">CGGC domain-containing protein</fullName>
    </submittedName>
</protein>